<accession>A0A1E3IBG0</accession>
<dbReference type="GeneID" id="91087084"/>
<dbReference type="OrthoDB" id="2562897at2759"/>
<sequence length="261" mass="29400">MSKSGQKRPAYMDRGLSASTLPNGPRSAPPEMAFTPMPAREDVALPVDGLQPLEKEIERLTAICEEHERAIRSTLSTVSHHLLTNLEGVFEKLAMIDDDAELITSSLQQSLQAHIPAFQAHLREKIKRRTADVQVMRERMTPWRDIVDERTDDGSGAQGAMQGSVTSHGKKLKRIEGGGGETDALTRVELWADEVEMYLNNEIMAINERIKIKKTRRYYIYHTVIYALIVLGIVATGFALYYPSAAIWSRIREWQRLHSSG</sequence>
<reference evidence="1" key="1">
    <citation type="submission" date="2016-06" db="EMBL/GenBank/DDBJ databases">
        <authorList>
            <person name="Cuomo C."/>
            <person name="Litvintseva A."/>
            <person name="Heitman J."/>
            <person name="Chen Y."/>
            <person name="Sun S."/>
            <person name="Springer D."/>
            <person name="Dromer F."/>
            <person name="Young S."/>
            <person name="Zeng Q."/>
            <person name="Chapman S."/>
            <person name="Gujja S."/>
            <person name="Saif S."/>
            <person name="Birren B."/>
        </authorList>
    </citation>
    <scope>NUCLEOTIDE SEQUENCE</scope>
    <source>
        <strain evidence="1">CBS 7841</strain>
    </source>
</reference>
<evidence type="ECO:0000313" key="2">
    <source>
        <dbReference type="Proteomes" id="UP000094043"/>
    </source>
</evidence>
<organism evidence="1 2">
    <name type="scientific">Cryptococcus depauperatus CBS 7841</name>
    <dbReference type="NCBI Taxonomy" id="1295531"/>
    <lineage>
        <taxon>Eukaryota</taxon>
        <taxon>Fungi</taxon>
        <taxon>Dikarya</taxon>
        <taxon>Basidiomycota</taxon>
        <taxon>Agaricomycotina</taxon>
        <taxon>Tremellomycetes</taxon>
        <taxon>Tremellales</taxon>
        <taxon>Cryptococcaceae</taxon>
        <taxon>Cryptococcus</taxon>
    </lineage>
</organism>
<gene>
    <name evidence="1" type="ORF">L203_102873</name>
</gene>
<name>A0A1E3IBG0_9TREE</name>
<dbReference type="Proteomes" id="UP000094043">
    <property type="component" value="Chromosome 3"/>
</dbReference>
<keyword evidence="2" id="KW-1185">Reference proteome</keyword>
<dbReference type="EMBL" id="CP143786">
    <property type="protein sequence ID" value="WVN87685.1"/>
    <property type="molecule type" value="Genomic_DNA"/>
</dbReference>
<proteinExistence type="predicted"/>
<protein>
    <submittedName>
        <fullName evidence="1">Uncharacterized protein</fullName>
    </submittedName>
</protein>
<reference evidence="1" key="2">
    <citation type="journal article" date="2022" name="Elife">
        <title>Obligate sexual reproduction of a homothallic fungus closely related to the Cryptococcus pathogenic species complex.</title>
        <authorList>
            <person name="Passer A.R."/>
            <person name="Clancey S.A."/>
            <person name="Shea T."/>
            <person name="David-Palma M."/>
            <person name="Averette A.F."/>
            <person name="Boekhout T."/>
            <person name="Porcel B.M."/>
            <person name="Nowrousian M."/>
            <person name="Cuomo C.A."/>
            <person name="Sun S."/>
            <person name="Heitman J."/>
            <person name="Coelho M.A."/>
        </authorList>
    </citation>
    <scope>NUCLEOTIDE SEQUENCE</scope>
    <source>
        <strain evidence="1">CBS 7841</strain>
    </source>
</reference>
<dbReference type="AlphaFoldDB" id="A0A1E3IBG0"/>
<reference evidence="1" key="3">
    <citation type="submission" date="2024-01" db="EMBL/GenBank/DDBJ databases">
        <authorList>
            <person name="Coelho M.A."/>
            <person name="David-Palma M."/>
            <person name="Shea T."/>
            <person name="Sun S."/>
            <person name="Cuomo C.A."/>
            <person name="Heitman J."/>
        </authorList>
    </citation>
    <scope>NUCLEOTIDE SEQUENCE</scope>
    <source>
        <strain evidence="1">CBS 7841</strain>
    </source>
</reference>
<evidence type="ECO:0000313" key="1">
    <source>
        <dbReference type="EMBL" id="WVN87685.1"/>
    </source>
</evidence>
<dbReference type="KEGG" id="cdep:91087084"/>
<dbReference type="RefSeq" id="XP_066068385.1">
    <property type="nucleotide sequence ID" value="XM_066212288.1"/>
</dbReference>
<dbReference type="VEuPathDB" id="FungiDB:L203_04678"/>